<evidence type="ECO:0000313" key="1">
    <source>
        <dbReference type="EMBL" id="EHK18158.1"/>
    </source>
</evidence>
<dbReference type="GeneID" id="25788449"/>
<dbReference type="AlphaFoldDB" id="G9N5W7"/>
<proteinExistence type="predicted"/>
<name>G9N5W7_HYPVG</name>
<dbReference type="HOGENOM" id="CLU_1468367_0_0_1"/>
<reference evidence="1 2" key="1">
    <citation type="journal article" date="2011" name="Genome Biol.">
        <title>Comparative genome sequence analysis underscores mycoparasitism as the ancestral life style of Trichoderma.</title>
        <authorList>
            <person name="Kubicek C.P."/>
            <person name="Herrera-Estrella A."/>
            <person name="Seidl-Seiboth V."/>
            <person name="Martinez D.A."/>
            <person name="Druzhinina I.S."/>
            <person name="Thon M."/>
            <person name="Zeilinger S."/>
            <person name="Casas-Flores S."/>
            <person name="Horwitz B.A."/>
            <person name="Mukherjee P.K."/>
            <person name="Mukherjee M."/>
            <person name="Kredics L."/>
            <person name="Alcaraz L.D."/>
            <person name="Aerts A."/>
            <person name="Antal Z."/>
            <person name="Atanasova L."/>
            <person name="Cervantes-Badillo M.G."/>
            <person name="Challacombe J."/>
            <person name="Chertkov O."/>
            <person name="McCluskey K."/>
            <person name="Coulpier F."/>
            <person name="Deshpande N."/>
            <person name="von Doehren H."/>
            <person name="Ebbole D.J."/>
            <person name="Esquivel-Naranjo E.U."/>
            <person name="Fekete E."/>
            <person name="Flipphi M."/>
            <person name="Glaser F."/>
            <person name="Gomez-Rodriguez E.Y."/>
            <person name="Gruber S."/>
            <person name="Han C."/>
            <person name="Henrissat B."/>
            <person name="Hermosa R."/>
            <person name="Hernandez-Onate M."/>
            <person name="Karaffa L."/>
            <person name="Kosti I."/>
            <person name="Le Crom S."/>
            <person name="Lindquist E."/>
            <person name="Lucas S."/>
            <person name="Luebeck M."/>
            <person name="Luebeck P.S."/>
            <person name="Margeot A."/>
            <person name="Metz B."/>
            <person name="Misra M."/>
            <person name="Nevalainen H."/>
            <person name="Omann M."/>
            <person name="Packer N."/>
            <person name="Perrone G."/>
            <person name="Uresti-Rivera E.E."/>
            <person name="Salamov A."/>
            <person name="Schmoll M."/>
            <person name="Seiboth B."/>
            <person name="Shapiro H."/>
            <person name="Sukno S."/>
            <person name="Tamayo-Ramos J.A."/>
            <person name="Tisch D."/>
            <person name="Wiest A."/>
            <person name="Wilkinson H.H."/>
            <person name="Zhang M."/>
            <person name="Coutinho P.M."/>
            <person name="Kenerley C.M."/>
            <person name="Monte E."/>
            <person name="Baker S.E."/>
            <person name="Grigoriev I.V."/>
        </authorList>
    </citation>
    <scope>NUCLEOTIDE SEQUENCE [LARGE SCALE GENOMIC DNA]</scope>
    <source>
        <strain evidence="2">Gv29-8 / FGSC 10586</strain>
    </source>
</reference>
<evidence type="ECO:0000313" key="2">
    <source>
        <dbReference type="Proteomes" id="UP000007115"/>
    </source>
</evidence>
<dbReference type="OrthoDB" id="5417628at2759"/>
<dbReference type="STRING" id="413071.G9N5W7"/>
<dbReference type="VEuPathDB" id="FungiDB:TRIVIDRAFT_159417"/>
<dbReference type="InParanoid" id="G9N5W7"/>
<protein>
    <submittedName>
        <fullName evidence="1">Uncharacterized protein</fullName>
    </submittedName>
</protein>
<organism evidence="1 2">
    <name type="scientific">Hypocrea virens (strain Gv29-8 / FGSC 10586)</name>
    <name type="common">Gliocladium virens</name>
    <name type="synonym">Trichoderma virens</name>
    <dbReference type="NCBI Taxonomy" id="413071"/>
    <lineage>
        <taxon>Eukaryota</taxon>
        <taxon>Fungi</taxon>
        <taxon>Dikarya</taxon>
        <taxon>Ascomycota</taxon>
        <taxon>Pezizomycotina</taxon>
        <taxon>Sordariomycetes</taxon>
        <taxon>Hypocreomycetidae</taxon>
        <taxon>Hypocreales</taxon>
        <taxon>Hypocreaceae</taxon>
        <taxon>Trichoderma</taxon>
    </lineage>
</organism>
<dbReference type="EMBL" id="ABDF02000087">
    <property type="protein sequence ID" value="EHK18158.1"/>
    <property type="molecule type" value="Genomic_DNA"/>
</dbReference>
<sequence>MRFEDWDILLFPRDCKVPVKEFKVACHVIHDTEFTSPHGSLGLPTVCCFIPSLASGTPFQVSIHSWSSPTVSQFTRCYSKYGDSANFEARVFIDGQLVAYVLIPLLIPLLNKHVATENCFGWLTLSFTGLQLWIGRVIGRMLSSTVSVRSATVAIVASMHLLTRNHHRGFKERRARASEVSKLP</sequence>
<comment type="caution">
    <text evidence="1">The sequence shown here is derived from an EMBL/GenBank/DDBJ whole genome shotgun (WGS) entry which is preliminary data.</text>
</comment>
<dbReference type="Proteomes" id="UP000007115">
    <property type="component" value="Unassembled WGS sequence"/>
</dbReference>
<accession>G9N5W7</accession>
<dbReference type="eggNOG" id="ENOG502SNQW">
    <property type="taxonomic scope" value="Eukaryota"/>
</dbReference>
<gene>
    <name evidence="1" type="ORF">TRIVIDRAFT_159417</name>
</gene>
<keyword evidence="2" id="KW-1185">Reference proteome</keyword>
<dbReference type="RefSeq" id="XP_013952355.1">
    <property type="nucleotide sequence ID" value="XM_014096880.1"/>
</dbReference>